<dbReference type="OrthoDB" id="2496461at2759"/>
<dbReference type="Proteomes" id="UP000008783">
    <property type="component" value="Unassembled WGS sequence"/>
</dbReference>
<sequence>MKLPAADEFLKPAKYTVNDKNSYSHWIATIVDNGKDHTDIVLEVAMVNPASLKKDENEFDPANILANKIYATHLPHVKYQPKLPVFIHPTDQNKYIPLTAGNVQKWATALLIQLSQLLGPSSSQLRSAQVQLSDPAQSALPTQLRDGLLTSGYQRISGCEETISNPAQSALQPSSVSSGTQLIQLMRST</sequence>
<reference evidence="2" key="2">
    <citation type="journal article" date="2011" name="Proc. Natl. Acad. Sci. U.S.A.">
        <title>Obligate biotrophy features unraveled by the genomic analysis of rust fungi.</title>
        <authorList>
            <person name="Duplessis S."/>
            <person name="Cuomo C.A."/>
            <person name="Lin Y.-C."/>
            <person name="Aerts A."/>
            <person name="Tisserant E."/>
            <person name="Veneault-Fourrey C."/>
            <person name="Joly D.L."/>
            <person name="Hacquard S."/>
            <person name="Amselem J."/>
            <person name="Cantarel B.L."/>
            <person name="Chiu R."/>
            <person name="Coutinho P.M."/>
            <person name="Feau N."/>
            <person name="Field M."/>
            <person name="Frey P."/>
            <person name="Gelhaye E."/>
            <person name="Goldberg J."/>
            <person name="Grabherr M.G."/>
            <person name="Kodira C.D."/>
            <person name="Kohler A."/>
            <person name="Kuees U."/>
            <person name="Lindquist E.A."/>
            <person name="Lucas S.M."/>
            <person name="Mago R."/>
            <person name="Mauceli E."/>
            <person name="Morin E."/>
            <person name="Murat C."/>
            <person name="Pangilinan J.L."/>
            <person name="Park R."/>
            <person name="Pearson M."/>
            <person name="Quesneville H."/>
            <person name="Rouhier N."/>
            <person name="Sakthikumar S."/>
            <person name="Salamov A.A."/>
            <person name="Schmutz J."/>
            <person name="Selles B."/>
            <person name="Shapiro H."/>
            <person name="Tanguay P."/>
            <person name="Tuskan G.A."/>
            <person name="Henrissat B."/>
            <person name="Van de Peer Y."/>
            <person name="Rouze P."/>
            <person name="Ellis J.G."/>
            <person name="Dodds P.N."/>
            <person name="Schein J.E."/>
            <person name="Zhong S."/>
            <person name="Hamelin R.C."/>
            <person name="Grigoriev I.V."/>
            <person name="Szabo L.J."/>
            <person name="Martin F."/>
        </authorList>
    </citation>
    <scope>NUCLEOTIDE SEQUENCE [LARGE SCALE GENOMIC DNA]</scope>
    <source>
        <strain evidence="2">CRL 75-36-700-3 / race SCCL</strain>
    </source>
</reference>
<dbReference type="AlphaFoldDB" id="E3K7X6"/>
<evidence type="ECO:0000313" key="2">
    <source>
        <dbReference type="Proteomes" id="UP000008783"/>
    </source>
</evidence>
<keyword evidence="2" id="KW-1185">Reference proteome</keyword>
<proteinExistence type="predicted"/>
<dbReference type="KEGG" id="pgr:PGTG_06159"/>
<organism evidence="1 2">
    <name type="scientific">Puccinia graminis f. sp. tritici (strain CRL 75-36-700-3 / race SCCL)</name>
    <name type="common">Black stem rust fungus</name>
    <dbReference type="NCBI Taxonomy" id="418459"/>
    <lineage>
        <taxon>Eukaryota</taxon>
        <taxon>Fungi</taxon>
        <taxon>Dikarya</taxon>
        <taxon>Basidiomycota</taxon>
        <taxon>Pucciniomycotina</taxon>
        <taxon>Pucciniomycetes</taxon>
        <taxon>Pucciniales</taxon>
        <taxon>Pucciniaceae</taxon>
        <taxon>Puccinia</taxon>
    </lineage>
</organism>
<dbReference type="RefSeq" id="XP_003324622.1">
    <property type="nucleotide sequence ID" value="XM_003324574.1"/>
</dbReference>
<dbReference type="EMBL" id="DS178275">
    <property type="protein sequence ID" value="EFP80203.1"/>
    <property type="molecule type" value="Genomic_DNA"/>
</dbReference>
<evidence type="ECO:0000313" key="1">
    <source>
        <dbReference type="EMBL" id="EFP80203.1"/>
    </source>
</evidence>
<dbReference type="InParanoid" id="E3K7X6"/>
<name>E3K7X6_PUCGT</name>
<dbReference type="GeneID" id="10534544"/>
<protein>
    <submittedName>
        <fullName evidence="1">Uncharacterized protein</fullName>
    </submittedName>
</protein>
<gene>
    <name evidence="1" type="ORF">PGTG_06159</name>
</gene>
<reference key="1">
    <citation type="submission" date="2007-01" db="EMBL/GenBank/DDBJ databases">
        <title>The Genome Sequence of Puccinia graminis f. sp. tritici Strain CRL 75-36-700-3.</title>
        <authorList>
            <consortium name="The Broad Institute Genome Sequencing Platform"/>
            <person name="Birren B."/>
            <person name="Lander E."/>
            <person name="Galagan J."/>
            <person name="Nusbaum C."/>
            <person name="Devon K."/>
            <person name="Cuomo C."/>
            <person name="Jaffe D."/>
            <person name="Butler J."/>
            <person name="Alvarez P."/>
            <person name="Gnerre S."/>
            <person name="Grabherr M."/>
            <person name="Mauceli E."/>
            <person name="Brockman W."/>
            <person name="Young S."/>
            <person name="LaButti K."/>
            <person name="Sykes S."/>
            <person name="DeCaprio D."/>
            <person name="Crawford M."/>
            <person name="Koehrsen M."/>
            <person name="Engels R."/>
            <person name="Montgomery P."/>
            <person name="Pearson M."/>
            <person name="Howarth C."/>
            <person name="Larson L."/>
            <person name="White J."/>
            <person name="Zeng Q."/>
            <person name="Kodira C."/>
            <person name="Yandava C."/>
            <person name="Alvarado L."/>
            <person name="O'Leary S."/>
            <person name="Szabo L."/>
            <person name="Dean R."/>
            <person name="Schein J."/>
        </authorList>
    </citation>
    <scope>NUCLEOTIDE SEQUENCE</scope>
    <source>
        <strain>CRL 75-36-700-3</strain>
    </source>
</reference>
<dbReference type="HOGENOM" id="CLU_1435067_0_0_1"/>
<dbReference type="VEuPathDB" id="FungiDB:PGTG_06159"/>
<accession>E3K7X6</accession>